<evidence type="ECO:0000313" key="3">
    <source>
        <dbReference type="EMBL" id="BBB33525.1"/>
    </source>
</evidence>
<comment type="similarity">
    <text evidence="1 2">Belongs to the UPF0251 family.</text>
</comment>
<dbReference type="InterPro" id="IPR013324">
    <property type="entry name" value="RNA_pol_sigma_r3/r4-like"/>
</dbReference>
<name>A0A7R6T093_9BACT</name>
<gene>
    <name evidence="3" type="ORF">TTHT_2088</name>
</gene>
<dbReference type="Pfam" id="PF02001">
    <property type="entry name" value="DUF134"/>
    <property type="match status" value="1"/>
</dbReference>
<accession>A0A7R6T093</accession>
<evidence type="ECO:0000256" key="2">
    <source>
        <dbReference type="HAMAP-Rule" id="MF_00674"/>
    </source>
</evidence>
<dbReference type="KEGG" id="thyd:TTHT_2088"/>
<dbReference type="Gene3D" id="1.10.10.10">
    <property type="entry name" value="Winged helix-like DNA-binding domain superfamily/Winged helix DNA-binding domain"/>
    <property type="match status" value="1"/>
</dbReference>
<dbReference type="RefSeq" id="WP_201327836.1">
    <property type="nucleotide sequence ID" value="NZ_AP017470.1"/>
</dbReference>
<evidence type="ECO:0000313" key="4">
    <source>
        <dbReference type="Proteomes" id="UP000595564"/>
    </source>
</evidence>
<reference evidence="3 4" key="1">
    <citation type="journal article" date="2012" name="Extremophiles">
        <title>Thermotomaculum hydrothermale gen. nov., sp. nov., a novel heterotrophic thermophile within the phylum Acidobacteria from a deep-sea hydrothermal vent chimney in the Southern Okinawa Trough.</title>
        <authorList>
            <person name="Izumi H."/>
            <person name="Nunoura T."/>
            <person name="Miyazaki M."/>
            <person name="Mino S."/>
            <person name="Toki T."/>
            <person name="Takai K."/>
            <person name="Sako Y."/>
            <person name="Sawabe T."/>
            <person name="Nakagawa S."/>
        </authorList>
    </citation>
    <scope>NUCLEOTIDE SEQUENCE [LARGE SCALE GENOMIC DNA]</scope>
    <source>
        <strain evidence="3 4">AC55</strain>
    </source>
</reference>
<dbReference type="SUPFAM" id="SSF88659">
    <property type="entry name" value="Sigma3 and sigma4 domains of RNA polymerase sigma factors"/>
    <property type="match status" value="1"/>
</dbReference>
<protein>
    <recommendedName>
        <fullName evidence="2">UPF0251 protein TTHT_2088</fullName>
    </recommendedName>
</protein>
<dbReference type="AlphaFoldDB" id="A0A7R6T093"/>
<dbReference type="HAMAP" id="MF_00674">
    <property type="entry name" value="UPF0251"/>
    <property type="match status" value="1"/>
</dbReference>
<sequence length="126" mass="14240">MVRPRKLRVIGKKPEVKIFKPVGMPFRMIENITLTLDEFEAIRLCDYEGLDHAEAAELMKISRPTFTRLIDKARNKIATAIVEGKAITVEGGNVAFEERQRCKDCNKEIPATKKHNCKNKGGNNGK</sequence>
<dbReference type="PANTHER" id="PTHR37478">
    <property type="match status" value="1"/>
</dbReference>
<evidence type="ECO:0000256" key="1">
    <source>
        <dbReference type="ARBA" id="ARBA00009350"/>
    </source>
</evidence>
<keyword evidence="4" id="KW-1185">Reference proteome</keyword>
<organism evidence="3 4">
    <name type="scientific">Thermotomaculum hydrothermale</name>
    <dbReference type="NCBI Taxonomy" id="981385"/>
    <lineage>
        <taxon>Bacteria</taxon>
        <taxon>Pseudomonadati</taxon>
        <taxon>Acidobacteriota</taxon>
        <taxon>Holophagae</taxon>
        <taxon>Thermotomaculales</taxon>
        <taxon>Thermotomaculaceae</taxon>
        <taxon>Thermotomaculum</taxon>
    </lineage>
</organism>
<dbReference type="PANTHER" id="PTHR37478:SF2">
    <property type="entry name" value="UPF0251 PROTEIN TK0562"/>
    <property type="match status" value="1"/>
</dbReference>
<dbReference type="InterPro" id="IPR036388">
    <property type="entry name" value="WH-like_DNA-bd_sf"/>
</dbReference>
<dbReference type="Proteomes" id="UP000595564">
    <property type="component" value="Chromosome"/>
</dbReference>
<dbReference type="InterPro" id="IPR002852">
    <property type="entry name" value="UPF0251"/>
</dbReference>
<dbReference type="EMBL" id="AP017470">
    <property type="protein sequence ID" value="BBB33525.1"/>
    <property type="molecule type" value="Genomic_DNA"/>
</dbReference>
<proteinExistence type="inferred from homology"/>